<dbReference type="SMART" id="SM00409">
    <property type="entry name" value="IG"/>
    <property type="match status" value="1"/>
</dbReference>
<keyword evidence="6" id="KW-0732">Signal</keyword>
<dbReference type="PANTHER" id="PTHR11860:SF115">
    <property type="entry name" value="IMMUNOGLOBULIN SUBTYPE DOMAIN-CONTAINING PROTEIN"/>
    <property type="match status" value="1"/>
</dbReference>
<dbReference type="Gene3D" id="2.60.40.10">
    <property type="entry name" value="Immunoglobulins"/>
    <property type="match status" value="1"/>
</dbReference>
<feature type="region of interest" description="Disordered" evidence="4">
    <location>
        <begin position="214"/>
        <end position="309"/>
    </location>
</feature>
<dbReference type="InterPro" id="IPR013106">
    <property type="entry name" value="Ig_V-set"/>
</dbReference>
<dbReference type="Proteomes" id="UP001652581">
    <property type="component" value="Chromosome 16"/>
</dbReference>
<protein>
    <submittedName>
        <fullName evidence="9">CMRF35-like molecule 8 isoform X1</fullName>
    </submittedName>
</protein>
<gene>
    <name evidence="9" type="primary">CD300A</name>
</gene>
<accession>A0ABM5BGU9</accession>
<keyword evidence="3 5" id="KW-0472">Membrane</keyword>
<dbReference type="GeneID" id="102525903"/>
<dbReference type="InterPro" id="IPR013783">
    <property type="entry name" value="Ig-like_fold"/>
</dbReference>
<evidence type="ECO:0000256" key="2">
    <source>
        <dbReference type="ARBA" id="ARBA00022692"/>
    </source>
</evidence>
<feature type="signal peptide" evidence="6">
    <location>
        <begin position="1"/>
        <end position="24"/>
    </location>
</feature>
<evidence type="ECO:0000256" key="1">
    <source>
        <dbReference type="ARBA" id="ARBA00004370"/>
    </source>
</evidence>
<evidence type="ECO:0000313" key="8">
    <source>
        <dbReference type="Proteomes" id="UP001652581"/>
    </source>
</evidence>
<feature type="chain" id="PRO_5045513876" evidence="6">
    <location>
        <begin position="25"/>
        <end position="309"/>
    </location>
</feature>
<dbReference type="SUPFAM" id="SSF48726">
    <property type="entry name" value="Immunoglobulin"/>
    <property type="match status" value="1"/>
</dbReference>
<comment type="subcellular location">
    <subcellularLocation>
        <location evidence="1">Membrane</location>
    </subcellularLocation>
</comment>
<feature type="transmembrane region" description="Helical" evidence="5">
    <location>
        <begin position="186"/>
        <end position="206"/>
    </location>
</feature>
<keyword evidence="2 5" id="KW-0812">Transmembrane</keyword>
<dbReference type="InterPro" id="IPR036179">
    <property type="entry name" value="Ig-like_dom_sf"/>
</dbReference>
<reference evidence="9" key="1">
    <citation type="submission" date="2025-08" db="UniProtKB">
        <authorList>
            <consortium name="RefSeq"/>
        </authorList>
    </citation>
    <scope>IDENTIFICATION</scope>
</reference>
<dbReference type="PROSITE" id="PS50835">
    <property type="entry name" value="IG_LIKE"/>
    <property type="match status" value="1"/>
</dbReference>
<organism evidence="8 9">
    <name type="scientific">Vicugna pacos</name>
    <name type="common">Alpaca</name>
    <name type="synonym">Lama pacos</name>
    <dbReference type="NCBI Taxonomy" id="30538"/>
    <lineage>
        <taxon>Eukaryota</taxon>
        <taxon>Metazoa</taxon>
        <taxon>Chordata</taxon>
        <taxon>Craniata</taxon>
        <taxon>Vertebrata</taxon>
        <taxon>Euteleostomi</taxon>
        <taxon>Mammalia</taxon>
        <taxon>Eutheria</taxon>
        <taxon>Laurasiatheria</taxon>
        <taxon>Artiodactyla</taxon>
        <taxon>Tylopoda</taxon>
        <taxon>Camelidae</taxon>
        <taxon>Vicugna</taxon>
    </lineage>
</organism>
<dbReference type="RefSeq" id="XP_072795626.1">
    <property type="nucleotide sequence ID" value="XM_072939525.1"/>
</dbReference>
<feature type="domain" description="Ig-like" evidence="7">
    <location>
        <begin position="11"/>
        <end position="127"/>
    </location>
</feature>
<dbReference type="InterPro" id="IPR050671">
    <property type="entry name" value="CD300_family_receptors"/>
</dbReference>
<evidence type="ECO:0000259" key="7">
    <source>
        <dbReference type="PROSITE" id="PS50835"/>
    </source>
</evidence>
<dbReference type="InterPro" id="IPR007110">
    <property type="entry name" value="Ig-like_dom"/>
</dbReference>
<dbReference type="Pfam" id="PF15330">
    <property type="entry name" value="SIT"/>
    <property type="match status" value="1"/>
</dbReference>
<keyword evidence="8" id="KW-1185">Reference proteome</keyword>
<evidence type="ECO:0000256" key="4">
    <source>
        <dbReference type="SAM" id="MobiDB-lite"/>
    </source>
</evidence>
<dbReference type="Pfam" id="PF07686">
    <property type="entry name" value="V-set"/>
    <property type="match status" value="1"/>
</dbReference>
<dbReference type="PANTHER" id="PTHR11860">
    <property type="entry name" value="POLYMERIC-IMMUNOGLOBULIN RECEPTOR"/>
    <property type="match status" value="1"/>
</dbReference>
<dbReference type="CDD" id="cd05716">
    <property type="entry name" value="IgV_pIgR_like"/>
    <property type="match status" value="1"/>
</dbReference>
<sequence>MAWRDWLLCLPPAMLLLWVPGCWSLRGPRRVTGVVGGSLSVQCRYKKEFIDHIKYWCKSPYFLPWSIVKTTKSEREVRKDRVSIRDHPANLTFTVTLESLRMDDAGTYCCGIDKSFSRDLTSEVEVSVFPASTPAPMSTPPTTTKTSTTTTRMSALSSTAPATVSATYIASSQEESQPVLDQRLQVLLPSLAVLLLLLGGISLLAWRMVQRQSKAGKNPEPPQNPSQAAEQSEPCYANVELQTWPPPAEPRQPAWEAEDVGCSTVRPPGESLHYTTVVFDSPRQDSKADRTSSLGPQKQEPVYSLVKKT</sequence>
<keyword evidence="5" id="KW-1133">Transmembrane helix</keyword>
<feature type="region of interest" description="Disordered" evidence="4">
    <location>
        <begin position="131"/>
        <end position="157"/>
    </location>
</feature>
<evidence type="ECO:0000256" key="6">
    <source>
        <dbReference type="SAM" id="SignalP"/>
    </source>
</evidence>
<proteinExistence type="predicted"/>
<evidence type="ECO:0000313" key="9">
    <source>
        <dbReference type="RefSeq" id="XP_072795626.1"/>
    </source>
</evidence>
<name>A0ABM5BGU9_VICPA</name>
<dbReference type="InterPro" id="IPR003599">
    <property type="entry name" value="Ig_sub"/>
</dbReference>
<evidence type="ECO:0000256" key="3">
    <source>
        <dbReference type="ARBA" id="ARBA00023136"/>
    </source>
</evidence>
<evidence type="ECO:0000256" key="5">
    <source>
        <dbReference type="SAM" id="Phobius"/>
    </source>
</evidence>